<evidence type="ECO:0000256" key="7">
    <source>
        <dbReference type="ARBA" id="ARBA00022958"/>
    </source>
</evidence>
<evidence type="ECO:0000313" key="15">
    <source>
        <dbReference type="Proteomes" id="UP000245080"/>
    </source>
</evidence>
<keyword evidence="6" id="KW-0631">Potassium channel</keyword>
<name>A0A2V1MYH7_9LACO</name>
<keyword evidence="9" id="KW-0406">Ion transport</keyword>
<protein>
    <recommendedName>
        <fullName evidence="16">DUF1211 domain-containing protein</fullName>
    </recommendedName>
</protein>
<evidence type="ECO:0000256" key="12">
    <source>
        <dbReference type="ARBA" id="ARBA00034430"/>
    </source>
</evidence>
<evidence type="ECO:0000256" key="6">
    <source>
        <dbReference type="ARBA" id="ARBA00022826"/>
    </source>
</evidence>
<keyword evidence="8 13" id="KW-1133">Transmembrane helix</keyword>
<feature type="transmembrane region" description="Helical" evidence="13">
    <location>
        <begin position="7"/>
        <end position="23"/>
    </location>
</feature>
<accession>A0A2V1MYH7</accession>
<dbReference type="GO" id="GO:0015252">
    <property type="term" value="F:proton channel activity"/>
    <property type="evidence" value="ECO:0007669"/>
    <property type="project" value="InterPro"/>
</dbReference>
<dbReference type="GO" id="GO:0016020">
    <property type="term" value="C:membrane"/>
    <property type="evidence" value="ECO:0007669"/>
    <property type="project" value="UniProtKB-SubCell"/>
</dbReference>
<evidence type="ECO:0008006" key="16">
    <source>
        <dbReference type="Google" id="ProtNLM"/>
    </source>
</evidence>
<proteinExistence type="inferred from homology"/>
<keyword evidence="5 13" id="KW-0812">Transmembrane</keyword>
<dbReference type="EMBL" id="QCXQ01000003">
    <property type="protein sequence ID" value="PWF99822.1"/>
    <property type="molecule type" value="Genomic_DNA"/>
</dbReference>
<keyword evidence="7" id="KW-0630">Potassium</keyword>
<evidence type="ECO:0000256" key="2">
    <source>
        <dbReference type="ARBA" id="ARBA00006920"/>
    </source>
</evidence>
<dbReference type="RefSeq" id="WP_109250677.1">
    <property type="nucleotide sequence ID" value="NZ_QCXQ01000003.1"/>
</dbReference>
<keyword evidence="3" id="KW-0813">Transport</keyword>
<dbReference type="PANTHER" id="PTHR31462:SF5">
    <property type="entry name" value="ENDOSOMAL_LYSOSOMAL PROTON CHANNEL TMEM175"/>
    <property type="match status" value="1"/>
</dbReference>
<dbReference type="AlphaFoldDB" id="A0A2V1MYH7"/>
<keyword evidence="4" id="KW-0633">Potassium transport</keyword>
<sequence>MNKSRLEAFTDAIVAIILTIMVLEVKTPDSYQPDALVGDVPYFFAYAVSWLFILTAWYNHHYMFSLATHIRKSTFWLNCLWLFVMSFLPIATSWTGRFIMHRAPAYFYLLVLVLWDTTYHALSLDLARHNPEIASRITNMLVYRFIGTWYGYLLIGVEGVLVYFYPPSLLIITTVELITIAVRTPHDSDTLFN</sequence>
<dbReference type="PANTHER" id="PTHR31462">
    <property type="entry name" value="ENDOSOMAL/LYSOSOMAL POTASSIUM CHANNEL TMEM175"/>
    <property type="match status" value="1"/>
</dbReference>
<comment type="catalytic activity">
    <reaction evidence="12">
        <text>K(+)(in) = K(+)(out)</text>
        <dbReference type="Rhea" id="RHEA:29463"/>
        <dbReference type="ChEBI" id="CHEBI:29103"/>
    </reaction>
</comment>
<evidence type="ECO:0000256" key="13">
    <source>
        <dbReference type="SAM" id="Phobius"/>
    </source>
</evidence>
<feature type="transmembrane region" description="Helical" evidence="13">
    <location>
        <begin position="142"/>
        <end position="165"/>
    </location>
</feature>
<dbReference type="GO" id="GO:0005267">
    <property type="term" value="F:potassium channel activity"/>
    <property type="evidence" value="ECO:0007669"/>
    <property type="project" value="UniProtKB-KW"/>
</dbReference>
<feature type="transmembrane region" description="Helical" evidence="13">
    <location>
        <begin position="43"/>
        <end position="63"/>
    </location>
</feature>
<reference evidence="14 15" key="1">
    <citation type="journal article" date="2018" name="Int. J. Syst. Evol. Microbiol.">
        <title>Lactobacillus bambusae sp. nov., isolated from a traditional fermented Ma-bamboo shoots of Taiwan.</title>
        <authorList>
            <person name="Wang L.-T."/>
        </authorList>
    </citation>
    <scope>NUCLEOTIDE SEQUENCE [LARGE SCALE GENOMIC DNA]</scope>
    <source>
        <strain evidence="14 15">BS-W1</strain>
    </source>
</reference>
<dbReference type="Pfam" id="PF06736">
    <property type="entry name" value="TMEM175"/>
    <property type="match status" value="1"/>
</dbReference>
<evidence type="ECO:0000256" key="4">
    <source>
        <dbReference type="ARBA" id="ARBA00022538"/>
    </source>
</evidence>
<dbReference type="InterPro" id="IPR010617">
    <property type="entry name" value="TMEM175-like"/>
</dbReference>
<comment type="similarity">
    <text evidence="2">Belongs to the TMEM175 family.</text>
</comment>
<evidence type="ECO:0000313" key="14">
    <source>
        <dbReference type="EMBL" id="PWF99822.1"/>
    </source>
</evidence>
<comment type="subcellular location">
    <subcellularLocation>
        <location evidence="1">Membrane</location>
        <topology evidence="1">Multi-pass membrane protein</topology>
    </subcellularLocation>
</comment>
<evidence type="ECO:0000256" key="5">
    <source>
        <dbReference type="ARBA" id="ARBA00022692"/>
    </source>
</evidence>
<gene>
    <name evidence="14" type="ORF">DCM90_07110</name>
</gene>
<evidence type="ECO:0000256" key="8">
    <source>
        <dbReference type="ARBA" id="ARBA00022989"/>
    </source>
</evidence>
<feature type="transmembrane region" description="Helical" evidence="13">
    <location>
        <begin position="105"/>
        <end position="122"/>
    </location>
</feature>
<evidence type="ECO:0000256" key="10">
    <source>
        <dbReference type="ARBA" id="ARBA00023136"/>
    </source>
</evidence>
<keyword evidence="11" id="KW-0407">Ion channel</keyword>
<keyword evidence="15" id="KW-1185">Reference proteome</keyword>
<comment type="caution">
    <text evidence="14">The sequence shown here is derived from an EMBL/GenBank/DDBJ whole genome shotgun (WGS) entry which is preliminary data.</text>
</comment>
<dbReference type="Proteomes" id="UP000245080">
    <property type="component" value="Unassembled WGS sequence"/>
</dbReference>
<feature type="transmembrane region" description="Helical" evidence="13">
    <location>
        <begin position="75"/>
        <end position="99"/>
    </location>
</feature>
<evidence type="ECO:0000256" key="3">
    <source>
        <dbReference type="ARBA" id="ARBA00022448"/>
    </source>
</evidence>
<evidence type="ECO:0000256" key="9">
    <source>
        <dbReference type="ARBA" id="ARBA00023065"/>
    </source>
</evidence>
<organism evidence="14 15">
    <name type="scientific">Levilactobacillus bambusae</name>
    <dbReference type="NCBI Taxonomy" id="2024736"/>
    <lineage>
        <taxon>Bacteria</taxon>
        <taxon>Bacillati</taxon>
        <taxon>Bacillota</taxon>
        <taxon>Bacilli</taxon>
        <taxon>Lactobacillales</taxon>
        <taxon>Lactobacillaceae</taxon>
        <taxon>Levilactobacillus</taxon>
    </lineage>
</organism>
<keyword evidence="10 13" id="KW-0472">Membrane</keyword>
<evidence type="ECO:0000256" key="1">
    <source>
        <dbReference type="ARBA" id="ARBA00004141"/>
    </source>
</evidence>
<evidence type="ECO:0000256" key="11">
    <source>
        <dbReference type="ARBA" id="ARBA00023303"/>
    </source>
</evidence>
<dbReference type="OrthoDB" id="7626281at2"/>